<dbReference type="GO" id="GO:0003700">
    <property type="term" value="F:DNA-binding transcription factor activity"/>
    <property type="evidence" value="ECO:0007669"/>
    <property type="project" value="TreeGrafter"/>
</dbReference>
<proteinExistence type="predicted"/>
<evidence type="ECO:0000313" key="1">
    <source>
        <dbReference type="EMBL" id="QNK39912.1"/>
    </source>
</evidence>
<dbReference type="SUPFAM" id="SSF46785">
    <property type="entry name" value="Winged helix' DNA-binding domain"/>
    <property type="match status" value="1"/>
</dbReference>
<dbReference type="PANTHER" id="PTHR33221:SF2">
    <property type="entry name" value="TRANSCRIPTIONAL REGULATOR"/>
    <property type="match status" value="1"/>
</dbReference>
<dbReference type="RefSeq" id="WP_187034975.1">
    <property type="nucleotide sequence ID" value="NZ_CP060286.1"/>
</dbReference>
<evidence type="ECO:0000313" key="2">
    <source>
        <dbReference type="Proteomes" id="UP000515909"/>
    </source>
</evidence>
<sequence length="150" mass="16732">MHLTLEVDDAVRMVDCLNCCGERLCAKEISSRTGVSLRFALKILRKLCAAHVIRSYKGVGGGYELNKRPEEISLLDIIEAVDGKIGLTRCVKTDVCSKNRNSTSMCKFYRLYSNLSDSIRKKLAAVTFDQISDINGNKPIECPPEEIKCN</sequence>
<dbReference type="Gene3D" id="1.10.10.10">
    <property type="entry name" value="Winged helix-like DNA-binding domain superfamily/Winged helix DNA-binding domain"/>
    <property type="match status" value="1"/>
</dbReference>
<dbReference type="KEGG" id="cfem:HCR03_14520"/>
<reference evidence="1 2" key="1">
    <citation type="submission" date="2020-08" db="EMBL/GenBank/DDBJ databases">
        <title>The isolate Caproiciproducens sp. 7D4C2 produces n-caproate at mildly acidic conditions from hexoses: genome and rBOX comparison with related strains and chain-elongating bacteria.</title>
        <authorList>
            <person name="Esquivel-Elizondo S."/>
            <person name="Bagci C."/>
            <person name="Temovska M."/>
            <person name="Jeon B.S."/>
            <person name="Bessarab I."/>
            <person name="Williams R.B.H."/>
            <person name="Huson D.H."/>
            <person name="Angenent L.T."/>
        </authorList>
    </citation>
    <scope>NUCLEOTIDE SEQUENCE [LARGE SCALE GENOMIC DNA]</scope>
    <source>
        <strain evidence="1 2">7D4C2</strain>
    </source>
</reference>
<dbReference type="Pfam" id="PF02082">
    <property type="entry name" value="Rrf2"/>
    <property type="match status" value="1"/>
</dbReference>
<name>A0A7G8T8H1_9FIRM</name>
<dbReference type="PANTHER" id="PTHR33221">
    <property type="entry name" value="WINGED HELIX-TURN-HELIX TRANSCRIPTIONAL REGULATOR, RRF2 FAMILY"/>
    <property type="match status" value="1"/>
</dbReference>
<protein>
    <submittedName>
        <fullName evidence="1">Rrf2 family transcriptional regulator</fullName>
    </submittedName>
</protein>
<organism evidence="1 2">
    <name type="scientific">Caproicibacter fermentans</name>
    <dbReference type="NCBI Taxonomy" id="2576756"/>
    <lineage>
        <taxon>Bacteria</taxon>
        <taxon>Bacillati</taxon>
        <taxon>Bacillota</taxon>
        <taxon>Clostridia</taxon>
        <taxon>Eubacteriales</taxon>
        <taxon>Acutalibacteraceae</taxon>
        <taxon>Caproicibacter</taxon>
    </lineage>
</organism>
<dbReference type="AlphaFoldDB" id="A0A7G8T8H1"/>
<accession>A0A7G8T8H1</accession>
<dbReference type="InterPro" id="IPR000944">
    <property type="entry name" value="Tscrpt_reg_Rrf2"/>
</dbReference>
<dbReference type="InterPro" id="IPR036388">
    <property type="entry name" value="WH-like_DNA-bd_sf"/>
</dbReference>
<dbReference type="NCBIfam" id="TIGR00738">
    <property type="entry name" value="rrf2_super"/>
    <property type="match status" value="1"/>
</dbReference>
<dbReference type="Proteomes" id="UP000515909">
    <property type="component" value="Chromosome"/>
</dbReference>
<dbReference type="EMBL" id="CP060286">
    <property type="protein sequence ID" value="QNK39912.1"/>
    <property type="molecule type" value="Genomic_DNA"/>
</dbReference>
<gene>
    <name evidence="1" type="ORF">HCR03_14520</name>
</gene>
<dbReference type="InterPro" id="IPR036390">
    <property type="entry name" value="WH_DNA-bd_sf"/>
</dbReference>
<dbReference type="PROSITE" id="PS51197">
    <property type="entry name" value="HTH_RRF2_2"/>
    <property type="match status" value="1"/>
</dbReference>
<dbReference type="GO" id="GO:0005829">
    <property type="term" value="C:cytosol"/>
    <property type="evidence" value="ECO:0007669"/>
    <property type="project" value="TreeGrafter"/>
</dbReference>